<feature type="signal peptide" evidence="1">
    <location>
        <begin position="1"/>
        <end position="28"/>
    </location>
</feature>
<organism evidence="2 3">
    <name type="scientific">Agromyces albus</name>
    <dbReference type="NCBI Taxonomy" id="205332"/>
    <lineage>
        <taxon>Bacteria</taxon>
        <taxon>Bacillati</taxon>
        <taxon>Actinomycetota</taxon>
        <taxon>Actinomycetes</taxon>
        <taxon>Micrococcales</taxon>
        <taxon>Microbacteriaceae</taxon>
        <taxon>Agromyces</taxon>
    </lineage>
</organism>
<evidence type="ECO:0000313" key="2">
    <source>
        <dbReference type="EMBL" id="RXZ72967.1"/>
    </source>
</evidence>
<protein>
    <submittedName>
        <fullName evidence="2">Uncharacterized protein</fullName>
    </submittedName>
</protein>
<keyword evidence="1" id="KW-0732">Signal</keyword>
<evidence type="ECO:0000256" key="1">
    <source>
        <dbReference type="SAM" id="SignalP"/>
    </source>
</evidence>
<dbReference type="EMBL" id="SDPN01000002">
    <property type="protein sequence ID" value="RXZ72967.1"/>
    <property type="molecule type" value="Genomic_DNA"/>
</dbReference>
<gene>
    <name evidence="2" type="ORF">ESP51_01720</name>
</gene>
<evidence type="ECO:0000313" key="3">
    <source>
        <dbReference type="Proteomes" id="UP000293865"/>
    </source>
</evidence>
<dbReference type="PROSITE" id="PS51318">
    <property type="entry name" value="TAT"/>
    <property type="match status" value="1"/>
</dbReference>
<accession>A0A4Q2L5W9</accession>
<dbReference type="Proteomes" id="UP000293865">
    <property type="component" value="Unassembled WGS sequence"/>
</dbReference>
<reference evidence="2 3" key="1">
    <citation type="submission" date="2019-01" db="EMBL/GenBank/DDBJ databases">
        <title>Agromyces.</title>
        <authorList>
            <person name="Li J."/>
        </authorList>
    </citation>
    <scope>NUCLEOTIDE SEQUENCE [LARGE SCALE GENOMIC DNA]</scope>
    <source>
        <strain evidence="2 3">DSM 15934</strain>
    </source>
</reference>
<dbReference type="InterPro" id="IPR006311">
    <property type="entry name" value="TAT_signal"/>
</dbReference>
<dbReference type="RefSeq" id="WP_129519154.1">
    <property type="nucleotide sequence ID" value="NZ_SDPN01000002.1"/>
</dbReference>
<proteinExistence type="predicted"/>
<name>A0A4Q2L5W9_9MICO</name>
<keyword evidence="3" id="KW-1185">Reference proteome</keyword>
<dbReference type="OrthoDB" id="3788955at2"/>
<comment type="caution">
    <text evidence="2">The sequence shown here is derived from an EMBL/GenBank/DDBJ whole genome shotgun (WGS) entry which is preliminary data.</text>
</comment>
<dbReference type="AlphaFoldDB" id="A0A4Q2L5W9"/>
<sequence length="196" mass="20842">MHSSTRPARLRRLLVAGVAAGTVAAALAAAPAVAKPIDGGTFHEEFSETQKDFCDVEGLTIEVDTVVDGRFLLNVRKPSTAPYFLNTSTITNTYRNAEGDFVTERVQLADKDLKITDHGDGTMTILVLSTGNAFVAGPDGKVLARNPGQIRFELLIDNAGTISDPSDDEFIEFLGVVKGSTGRTDDFCAAVLPILG</sequence>
<feature type="chain" id="PRO_5038403466" evidence="1">
    <location>
        <begin position="29"/>
        <end position="196"/>
    </location>
</feature>